<dbReference type="SUPFAM" id="SSF52833">
    <property type="entry name" value="Thioredoxin-like"/>
    <property type="match status" value="1"/>
</dbReference>
<comment type="catalytic activity">
    <reaction evidence="6">
        <text>a hydroperoxide + [thioredoxin]-dithiol = an alcohol + [thioredoxin]-disulfide + H2O</text>
        <dbReference type="Rhea" id="RHEA:62620"/>
        <dbReference type="Rhea" id="RHEA-COMP:10698"/>
        <dbReference type="Rhea" id="RHEA-COMP:10700"/>
        <dbReference type="ChEBI" id="CHEBI:15377"/>
        <dbReference type="ChEBI" id="CHEBI:29950"/>
        <dbReference type="ChEBI" id="CHEBI:30879"/>
        <dbReference type="ChEBI" id="CHEBI:35924"/>
        <dbReference type="ChEBI" id="CHEBI:50058"/>
        <dbReference type="EC" id="1.11.1.24"/>
    </reaction>
</comment>
<keyword evidence="5 6" id="KW-0676">Redox-active center</keyword>
<dbReference type="Proteomes" id="UP000052257">
    <property type="component" value="Unassembled WGS sequence"/>
</dbReference>
<dbReference type="CDD" id="cd03014">
    <property type="entry name" value="PRX_Atyp2cys"/>
    <property type="match status" value="1"/>
</dbReference>
<dbReference type="NCBIfam" id="NF001808">
    <property type="entry name" value="PRK00522.1"/>
    <property type="match status" value="1"/>
</dbReference>
<evidence type="ECO:0000256" key="2">
    <source>
        <dbReference type="ARBA" id="ARBA00022862"/>
    </source>
</evidence>
<name>A0A0S4R8K4_CAMHY</name>
<dbReference type="AlphaFoldDB" id="A0A0S4R8K4"/>
<dbReference type="InterPro" id="IPR013766">
    <property type="entry name" value="Thioredoxin_domain"/>
</dbReference>
<evidence type="ECO:0000259" key="7">
    <source>
        <dbReference type="PROSITE" id="PS51352"/>
    </source>
</evidence>
<evidence type="ECO:0000313" key="11">
    <source>
        <dbReference type="Proteomes" id="UP000052257"/>
    </source>
</evidence>
<evidence type="ECO:0000256" key="5">
    <source>
        <dbReference type="ARBA" id="ARBA00023284"/>
    </source>
</evidence>
<feature type="disulfide bond" description="Redox-active" evidence="6">
    <location>
        <begin position="60"/>
        <end position="94"/>
    </location>
</feature>
<accession>A0A9W5EY42</accession>
<comment type="caution">
    <text evidence="9">The sequence shown here is derived from an EMBL/GenBank/DDBJ whole genome shotgun (WGS) entry which is preliminary data.</text>
</comment>
<comment type="miscellaneous">
    <text evidence="6">The active site is a conserved redox-active cysteine residue, the peroxidatic cysteine (C(P)), which makes the nucleophilic attack on the peroxide substrate. The peroxide oxidizes the C(P)-SH to cysteine sulfenic acid (C(P)-SOH), which then reacts with another cysteine residue, the resolving cysteine (C(R)), to form a disulfide bridge. The disulfide is subsequently reduced by an appropriate electron donor to complete the catalytic cycle. In this atypical 2-Cys peroxiredoxin, C(R) is present in the same subunit to form an intramolecular disulfide. The disulfide is subsequently reduced by thioredoxin.</text>
</comment>
<proteinExistence type="inferred from homology"/>
<dbReference type="PROSITE" id="PS51352">
    <property type="entry name" value="THIOREDOXIN_2"/>
    <property type="match status" value="1"/>
</dbReference>
<protein>
    <recommendedName>
        <fullName evidence="6">Thiol peroxidase</fullName>
        <shortName evidence="6">Tpx</shortName>
        <ecNumber evidence="6">1.11.1.24</ecNumber>
    </recommendedName>
    <alternativeName>
        <fullName evidence="6">Peroxiredoxin tpx</fullName>
        <shortName evidence="6">Prx</shortName>
    </alternativeName>
    <alternativeName>
        <fullName evidence="6">Thioredoxin peroxidase</fullName>
    </alternativeName>
    <alternativeName>
        <fullName evidence="6">Thioredoxin-dependent peroxiredoxin</fullName>
    </alternativeName>
</protein>
<feature type="domain" description="Thioredoxin" evidence="7">
    <location>
        <begin position="18"/>
        <end position="170"/>
    </location>
</feature>
<sequence length="176" mass="18434">MSNVTFKGTPVSLEGDTVNVGQKAPVVEVVGKDLSSFEVGGANGKFQVLIAVPSLDTGVCATETRKFNEKLAGKNGVSVNVISMDLPFAMGRFCATEGIENLKVGSDFRGAKFAKAYGLLLKDSPLAGLLTRAVFVLDKDGVVIYKEIVSEITTEPNYEAIIAALSSSCGCGCGHH</sequence>
<keyword evidence="3 6" id="KW-0560">Oxidoreductase</keyword>
<evidence type="ECO:0000256" key="4">
    <source>
        <dbReference type="ARBA" id="ARBA00023157"/>
    </source>
</evidence>
<dbReference type="PANTHER" id="PTHR43110">
    <property type="entry name" value="THIOL PEROXIDASE"/>
    <property type="match status" value="1"/>
</dbReference>
<dbReference type="InterPro" id="IPR036249">
    <property type="entry name" value="Thioredoxin-like_sf"/>
</dbReference>
<dbReference type="GO" id="GO:0008379">
    <property type="term" value="F:thioredoxin peroxidase activity"/>
    <property type="evidence" value="ECO:0007669"/>
    <property type="project" value="UniProtKB-UniRule"/>
</dbReference>
<dbReference type="Proteomes" id="UP000052237">
    <property type="component" value="Unassembled WGS sequence"/>
</dbReference>
<dbReference type="RefSeq" id="WP_059426433.1">
    <property type="nucleotide sequence ID" value="NZ_FAUT01000002.1"/>
</dbReference>
<reference evidence="10 11" key="1">
    <citation type="submission" date="2015-11" db="EMBL/GenBank/DDBJ databases">
        <authorList>
            <consortium name="Pathogen Informatics"/>
        </authorList>
    </citation>
    <scope>NUCLEOTIDE SEQUENCE [LARGE SCALE GENOMIC DNA]</scope>
    <source>
        <strain evidence="9 10">006A-0059</strain>
        <strain evidence="8 11">006A-0191</strain>
    </source>
</reference>
<dbReference type="InterPro" id="IPR050455">
    <property type="entry name" value="Tpx_Peroxidase_subfamily"/>
</dbReference>
<evidence type="ECO:0000313" key="10">
    <source>
        <dbReference type="Proteomes" id="UP000052237"/>
    </source>
</evidence>
<dbReference type="InterPro" id="IPR002065">
    <property type="entry name" value="TPX"/>
</dbReference>
<comment type="subunit">
    <text evidence="6">Homodimer.</text>
</comment>
<dbReference type="InterPro" id="IPR018219">
    <property type="entry name" value="Tpx_CS"/>
</dbReference>
<gene>
    <name evidence="9" type="primary">tpx_2</name>
    <name evidence="6" type="synonym">tpx</name>
    <name evidence="8" type="synonym">tpx_1</name>
    <name evidence="9" type="ORF">ERS686654_01031</name>
    <name evidence="8" type="ORF">ERS739220_00194</name>
</gene>
<accession>A0A0S4R8K4</accession>
<dbReference type="EMBL" id="FAVB01000002">
    <property type="protein sequence ID" value="CUU79063.1"/>
    <property type="molecule type" value="Genomic_DNA"/>
</dbReference>
<evidence type="ECO:0000313" key="9">
    <source>
        <dbReference type="EMBL" id="CUU79063.1"/>
    </source>
</evidence>
<dbReference type="PANTHER" id="PTHR43110:SF1">
    <property type="entry name" value="THIOL PEROXIDASE"/>
    <property type="match status" value="1"/>
</dbReference>
<keyword evidence="4 6" id="KW-1015">Disulfide bond</keyword>
<evidence type="ECO:0000256" key="6">
    <source>
        <dbReference type="HAMAP-Rule" id="MF_00269"/>
    </source>
</evidence>
<dbReference type="Pfam" id="PF08534">
    <property type="entry name" value="Redoxin"/>
    <property type="match status" value="1"/>
</dbReference>
<comment type="similarity">
    <text evidence="6">Belongs to the peroxiredoxin family. Tpx subfamily.</text>
</comment>
<evidence type="ECO:0000256" key="1">
    <source>
        <dbReference type="ARBA" id="ARBA00022559"/>
    </source>
</evidence>
<organism evidence="9 10">
    <name type="scientific">Campylobacter hyointestinalis subsp. hyointestinalis</name>
    <dbReference type="NCBI Taxonomy" id="91352"/>
    <lineage>
        <taxon>Bacteria</taxon>
        <taxon>Pseudomonadati</taxon>
        <taxon>Campylobacterota</taxon>
        <taxon>Epsilonproteobacteria</taxon>
        <taxon>Campylobacterales</taxon>
        <taxon>Campylobacteraceae</taxon>
        <taxon>Campylobacter</taxon>
    </lineage>
</organism>
<feature type="active site" description="Cysteine sulfenic acid (-SOH) intermediate" evidence="6">
    <location>
        <position position="60"/>
    </location>
</feature>
<dbReference type="HAMAP" id="MF_00269">
    <property type="entry name" value="Tpx"/>
    <property type="match status" value="1"/>
</dbReference>
<evidence type="ECO:0000256" key="3">
    <source>
        <dbReference type="ARBA" id="ARBA00023002"/>
    </source>
</evidence>
<dbReference type="PROSITE" id="PS01265">
    <property type="entry name" value="TPX"/>
    <property type="match status" value="1"/>
</dbReference>
<dbReference type="EC" id="1.11.1.24" evidence="6"/>
<dbReference type="Gene3D" id="3.40.30.10">
    <property type="entry name" value="Glutaredoxin"/>
    <property type="match status" value="1"/>
</dbReference>
<comment type="function">
    <text evidence="6">Thiol-specific peroxidase that catalyzes the reduction of hydrogen peroxide and organic hydroperoxides to water and alcohols, respectively. Plays a role in cell protection against oxidative stress by detoxifying peroxides.</text>
</comment>
<evidence type="ECO:0000313" key="8">
    <source>
        <dbReference type="EMBL" id="CUU69863.1"/>
    </source>
</evidence>
<keyword evidence="2 6" id="KW-0049">Antioxidant</keyword>
<keyword evidence="10" id="KW-1185">Reference proteome</keyword>
<dbReference type="InterPro" id="IPR013740">
    <property type="entry name" value="Redoxin"/>
</dbReference>
<dbReference type="EMBL" id="FAUW01000001">
    <property type="protein sequence ID" value="CUU69863.1"/>
    <property type="molecule type" value="Genomic_DNA"/>
</dbReference>
<keyword evidence="1 6" id="KW-0575">Peroxidase</keyword>